<name>A0A9N8DMM7_9STRA</name>
<dbReference type="Proteomes" id="UP001153069">
    <property type="component" value="Unassembled WGS sequence"/>
</dbReference>
<dbReference type="EMBL" id="CAICTM010000245">
    <property type="protein sequence ID" value="CAB9505862.1"/>
    <property type="molecule type" value="Genomic_DNA"/>
</dbReference>
<feature type="region of interest" description="Disordered" evidence="1">
    <location>
        <begin position="1"/>
        <end position="450"/>
    </location>
</feature>
<dbReference type="AlphaFoldDB" id="A0A9N8DMM7"/>
<feature type="compositionally biased region" description="Low complexity" evidence="1">
    <location>
        <begin position="195"/>
        <end position="204"/>
    </location>
</feature>
<gene>
    <name evidence="2" type="ORF">SEMRO_246_G097700.1</name>
</gene>
<evidence type="ECO:0000313" key="3">
    <source>
        <dbReference type="Proteomes" id="UP001153069"/>
    </source>
</evidence>
<reference evidence="2" key="1">
    <citation type="submission" date="2020-06" db="EMBL/GenBank/DDBJ databases">
        <authorList>
            <consortium name="Plant Systems Biology data submission"/>
        </authorList>
    </citation>
    <scope>NUCLEOTIDE SEQUENCE</scope>
    <source>
        <strain evidence="2">D6</strain>
    </source>
</reference>
<feature type="compositionally biased region" description="Basic and acidic residues" evidence="1">
    <location>
        <begin position="424"/>
        <end position="433"/>
    </location>
</feature>
<feature type="compositionally biased region" description="Basic and acidic residues" evidence="1">
    <location>
        <begin position="286"/>
        <end position="295"/>
    </location>
</feature>
<keyword evidence="3" id="KW-1185">Reference proteome</keyword>
<feature type="compositionally biased region" description="Acidic residues" evidence="1">
    <location>
        <begin position="214"/>
        <end position="234"/>
    </location>
</feature>
<sequence>MPKEDDEAAAARRRARRDRTKSPAPEQDDDSEEVTATRRKSYANISASKLMESLQATSEAPITRLRRGQSTDGTQEKQKPSGRRTPGRTMSAQASRANPRRMRSGDADMLSQSMMENTHGDMDGSNMSASASRRRGPPQRTRSADNCLPRGVTQRTPRARRRPERQDSVEADEDGMMSSSRRRPPGRTKSVDAMPPRGAGARAARSGRRRPNLDDDDDDVIISDSSEEEEEEDLEGNRHSNHLDRSSASTGVSSRRGIPRRTRSTDSGGVPTTRGQRTARTARRRPSAERSDASPKRSGGPGFQRSLTAAPGSASGSGPGLHRSNTATNPRSRNRGGRNTAAELAQVSVSNRERSPDPSIVSFEGNDMESAKESLKQLGSKHSVSPIKSRQERRHLREAKEREALERRIPQKAPLDDEEPEPLVAEKKEEPWMRRLKKSGGASKSAEDSFSFDEAVRQKADVFNSSQDKGFFPTDPTFGVFAAGEPLTDMNSSFENGDGSEDAMVSIMETKQKNKLDFSSIS</sequence>
<evidence type="ECO:0000313" key="2">
    <source>
        <dbReference type="EMBL" id="CAB9505862.1"/>
    </source>
</evidence>
<evidence type="ECO:0000256" key="1">
    <source>
        <dbReference type="SAM" id="MobiDB-lite"/>
    </source>
</evidence>
<feature type="compositionally biased region" description="Basic and acidic residues" evidence="1">
    <location>
        <begin position="398"/>
        <end position="409"/>
    </location>
</feature>
<proteinExistence type="predicted"/>
<accession>A0A9N8DMM7</accession>
<feature type="compositionally biased region" description="Basic and acidic residues" evidence="1">
    <location>
        <begin position="235"/>
        <end position="245"/>
    </location>
</feature>
<comment type="caution">
    <text evidence="2">The sequence shown here is derived from an EMBL/GenBank/DDBJ whole genome shotgun (WGS) entry which is preliminary data.</text>
</comment>
<organism evidence="2 3">
    <name type="scientific">Seminavis robusta</name>
    <dbReference type="NCBI Taxonomy" id="568900"/>
    <lineage>
        <taxon>Eukaryota</taxon>
        <taxon>Sar</taxon>
        <taxon>Stramenopiles</taxon>
        <taxon>Ochrophyta</taxon>
        <taxon>Bacillariophyta</taxon>
        <taxon>Bacillariophyceae</taxon>
        <taxon>Bacillariophycidae</taxon>
        <taxon>Naviculales</taxon>
        <taxon>Naviculaceae</taxon>
        <taxon>Seminavis</taxon>
    </lineage>
</organism>
<protein>
    <submittedName>
        <fullName evidence="2">Uncharacterized protein</fullName>
    </submittedName>
</protein>